<dbReference type="PROSITE" id="PS00676">
    <property type="entry name" value="SIGMA54_INTERACT_2"/>
    <property type="match status" value="1"/>
</dbReference>
<evidence type="ECO:0000313" key="7">
    <source>
        <dbReference type="EMBL" id="MBM7036890.1"/>
    </source>
</evidence>
<evidence type="ECO:0000256" key="1">
    <source>
        <dbReference type="ARBA" id="ARBA00022741"/>
    </source>
</evidence>
<dbReference type="InterPro" id="IPR003593">
    <property type="entry name" value="AAA+_ATPase"/>
</dbReference>
<dbReference type="InterPro" id="IPR025943">
    <property type="entry name" value="Sigma_54_int_dom_ATP-bd_2"/>
</dbReference>
<evidence type="ECO:0000256" key="4">
    <source>
        <dbReference type="ARBA" id="ARBA00023125"/>
    </source>
</evidence>
<dbReference type="Gene3D" id="1.10.10.60">
    <property type="entry name" value="Homeodomain-like"/>
    <property type="match status" value="1"/>
</dbReference>
<dbReference type="RefSeq" id="WP_205158435.1">
    <property type="nucleotide sequence ID" value="NZ_JAFEUM010000003.1"/>
</dbReference>
<keyword evidence="8" id="KW-1185">Reference proteome</keyword>
<dbReference type="NCBIfam" id="TIGR02974">
    <property type="entry name" value="phageshock_pspF"/>
    <property type="match status" value="1"/>
</dbReference>
<feature type="domain" description="Sigma-54 factor interaction" evidence="6">
    <location>
        <begin position="6"/>
        <end position="236"/>
    </location>
</feature>
<dbReference type="Proteomes" id="UP000809621">
    <property type="component" value="Unassembled WGS sequence"/>
</dbReference>
<evidence type="ECO:0000256" key="2">
    <source>
        <dbReference type="ARBA" id="ARBA00022840"/>
    </source>
</evidence>
<keyword evidence="3" id="KW-0805">Transcription regulation</keyword>
<name>A0ABS2HH65_9VIBR</name>
<keyword evidence="4" id="KW-0238">DNA-binding</keyword>
<evidence type="ECO:0000313" key="8">
    <source>
        <dbReference type="Proteomes" id="UP000809621"/>
    </source>
</evidence>
<dbReference type="SUPFAM" id="SSF52540">
    <property type="entry name" value="P-loop containing nucleoside triphosphate hydrolases"/>
    <property type="match status" value="1"/>
</dbReference>
<reference evidence="7 8" key="1">
    <citation type="submission" date="2021-02" db="EMBL/GenBank/DDBJ databases">
        <authorList>
            <person name="Park J.-S."/>
        </authorList>
    </citation>
    <scope>NUCLEOTIDE SEQUENCE [LARGE SCALE GENOMIC DNA]</scope>
    <source>
        <strain evidence="7 8">188UL20-2</strain>
    </source>
</reference>
<sequence>MQNRNIIGESALFLEMLEKVSKVAAIQRPVLIIGPRGSGKELIAQRLHFLSSRWDQPFVALNCAALSENLIDSELFGHESGSFTGSRGKHEGRFERAEGGTFFLDELATAPIVVQEKLLRVIEYGEFERVGGSKTLKADVRLVCATNENLPQLAAQGDFRADLLDRLAFDVIHVPALSQRPEDIPLLAKHFAMGMCRELGLPLFGGFTDNALAALVAYPWPGNIRELKNVVERAVYQNPAPNTPIGELIFDPFQQSIDNNAVSVNEYAIDDAEPSKNSIVSADISLPIEYKQWSENNDIALLTQTLEHAKHNQKAAAELLGLSYHQFRGMMRKYKL</sequence>
<dbReference type="EMBL" id="JAFEUM010000003">
    <property type="protein sequence ID" value="MBM7036890.1"/>
    <property type="molecule type" value="Genomic_DNA"/>
</dbReference>
<protein>
    <submittedName>
        <fullName evidence="7">Phage shock protein operon transcriptional activator</fullName>
    </submittedName>
</protein>
<dbReference type="Gene3D" id="1.10.8.60">
    <property type="match status" value="1"/>
</dbReference>
<dbReference type="InterPro" id="IPR058031">
    <property type="entry name" value="AAA_lid_NorR"/>
</dbReference>
<evidence type="ECO:0000256" key="3">
    <source>
        <dbReference type="ARBA" id="ARBA00023015"/>
    </source>
</evidence>
<dbReference type="PANTHER" id="PTHR32071:SF38">
    <property type="entry name" value="PSP OPERON TRANSCRIPTIONAL ACTIVATOR"/>
    <property type="match status" value="1"/>
</dbReference>
<dbReference type="InterPro" id="IPR002197">
    <property type="entry name" value="HTH_Fis"/>
</dbReference>
<organism evidence="7 8">
    <name type="scientific">Vibrio ulleungensis</name>
    <dbReference type="NCBI Taxonomy" id="2807619"/>
    <lineage>
        <taxon>Bacteria</taxon>
        <taxon>Pseudomonadati</taxon>
        <taxon>Pseudomonadota</taxon>
        <taxon>Gammaproteobacteria</taxon>
        <taxon>Vibrionales</taxon>
        <taxon>Vibrionaceae</taxon>
        <taxon>Vibrio</taxon>
    </lineage>
</organism>
<dbReference type="PRINTS" id="PR01590">
    <property type="entry name" value="HTHFIS"/>
</dbReference>
<proteinExistence type="predicted"/>
<keyword evidence="2" id="KW-0067">ATP-binding</keyword>
<dbReference type="InterPro" id="IPR002078">
    <property type="entry name" value="Sigma_54_int"/>
</dbReference>
<dbReference type="InterPro" id="IPR025944">
    <property type="entry name" value="Sigma_54_int_dom_CS"/>
</dbReference>
<dbReference type="PROSITE" id="PS00688">
    <property type="entry name" value="SIGMA54_INTERACT_3"/>
    <property type="match status" value="1"/>
</dbReference>
<gene>
    <name evidence="7" type="primary">pspF</name>
    <name evidence="7" type="ORF">JQC93_10800</name>
</gene>
<dbReference type="Gene3D" id="3.40.50.300">
    <property type="entry name" value="P-loop containing nucleotide triphosphate hydrolases"/>
    <property type="match status" value="1"/>
</dbReference>
<keyword evidence="5" id="KW-0804">Transcription</keyword>
<dbReference type="SMART" id="SM00382">
    <property type="entry name" value="AAA"/>
    <property type="match status" value="1"/>
</dbReference>
<dbReference type="InterPro" id="IPR014317">
    <property type="entry name" value="Transcription_activator_PspF"/>
</dbReference>
<evidence type="ECO:0000259" key="6">
    <source>
        <dbReference type="PROSITE" id="PS50045"/>
    </source>
</evidence>
<dbReference type="PANTHER" id="PTHR32071">
    <property type="entry name" value="TRANSCRIPTIONAL REGULATORY PROTEIN"/>
    <property type="match status" value="1"/>
</dbReference>
<dbReference type="Pfam" id="PF00158">
    <property type="entry name" value="Sigma54_activat"/>
    <property type="match status" value="1"/>
</dbReference>
<comment type="caution">
    <text evidence="7">The sequence shown here is derived from an EMBL/GenBank/DDBJ whole genome shotgun (WGS) entry which is preliminary data.</text>
</comment>
<dbReference type="InterPro" id="IPR027417">
    <property type="entry name" value="P-loop_NTPase"/>
</dbReference>
<dbReference type="SUPFAM" id="SSF46689">
    <property type="entry name" value="Homeodomain-like"/>
    <property type="match status" value="1"/>
</dbReference>
<dbReference type="Pfam" id="PF25601">
    <property type="entry name" value="AAA_lid_14"/>
    <property type="match status" value="1"/>
</dbReference>
<accession>A0ABS2HH65</accession>
<evidence type="ECO:0000256" key="5">
    <source>
        <dbReference type="ARBA" id="ARBA00023163"/>
    </source>
</evidence>
<dbReference type="PROSITE" id="PS50045">
    <property type="entry name" value="SIGMA54_INTERACT_4"/>
    <property type="match status" value="1"/>
</dbReference>
<dbReference type="CDD" id="cd00009">
    <property type="entry name" value="AAA"/>
    <property type="match status" value="1"/>
</dbReference>
<dbReference type="InterPro" id="IPR009057">
    <property type="entry name" value="Homeodomain-like_sf"/>
</dbReference>
<dbReference type="Pfam" id="PF02954">
    <property type="entry name" value="HTH_8"/>
    <property type="match status" value="1"/>
</dbReference>
<keyword evidence="1" id="KW-0547">Nucleotide-binding</keyword>